<dbReference type="EMBL" id="JAUEPT010000150">
    <property type="protein sequence ID" value="KAK0430413.1"/>
    <property type="molecule type" value="Genomic_DNA"/>
</dbReference>
<evidence type="ECO:0000313" key="2">
    <source>
        <dbReference type="EMBL" id="KAK0430413.1"/>
    </source>
</evidence>
<feature type="compositionally biased region" description="Basic and acidic residues" evidence="1">
    <location>
        <begin position="151"/>
        <end position="165"/>
    </location>
</feature>
<dbReference type="Proteomes" id="UP001175226">
    <property type="component" value="Unassembled WGS sequence"/>
</dbReference>
<organism evidence="2 3">
    <name type="scientific">Armillaria borealis</name>
    <dbReference type="NCBI Taxonomy" id="47425"/>
    <lineage>
        <taxon>Eukaryota</taxon>
        <taxon>Fungi</taxon>
        <taxon>Dikarya</taxon>
        <taxon>Basidiomycota</taxon>
        <taxon>Agaricomycotina</taxon>
        <taxon>Agaricomycetes</taxon>
        <taxon>Agaricomycetidae</taxon>
        <taxon>Agaricales</taxon>
        <taxon>Marasmiineae</taxon>
        <taxon>Physalacriaceae</taxon>
        <taxon>Armillaria</taxon>
    </lineage>
</organism>
<accession>A0AA39ME24</accession>
<evidence type="ECO:0000256" key="1">
    <source>
        <dbReference type="SAM" id="MobiDB-lite"/>
    </source>
</evidence>
<proteinExistence type="predicted"/>
<sequence length="250" mass="28143">MSIHTSTNTMLQDVARVREPIQLVDRFDAPPITECTHRRTCEWGADVQGTTMMPGQEEVIDDSASAPAYAHQRRRRGPLLSDPSRIMRPTPHRRGGWLPVHTLIPFLPALSLYASHSPATTVIDCLYCCRGSTFHSSTTIVGSASAFEQRELSDRMRRSGRRPERQAVPYDHQRHQPSPSIGGMRRLGSCVDVLCIMGRSVADSISRPYREEISPTRLCWSAFRHHAIKAISIYPPRPNVLHPTSLSLYH</sequence>
<feature type="region of interest" description="Disordered" evidence="1">
    <location>
        <begin position="65"/>
        <end position="91"/>
    </location>
</feature>
<comment type="caution">
    <text evidence="2">The sequence shown here is derived from an EMBL/GenBank/DDBJ whole genome shotgun (WGS) entry which is preliminary data.</text>
</comment>
<keyword evidence="3" id="KW-1185">Reference proteome</keyword>
<protein>
    <submittedName>
        <fullName evidence="2">Uncharacterized protein</fullName>
    </submittedName>
</protein>
<dbReference type="AlphaFoldDB" id="A0AA39ME24"/>
<gene>
    <name evidence="2" type="ORF">EV421DRAFT_1912934</name>
</gene>
<reference evidence="2" key="1">
    <citation type="submission" date="2023-06" db="EMBL/GenBank/DDBJ databases">
        <authorList>
            <consortium name="Lawrence Berkeley National Laboratory"/>
            <person name="Ahrendt S."/>
            <person name="Sahu N."/>
            <person name="Indic B."/>
            <person name="Wong-Bajracharya J."/>
            <person name="Merenyi Z."/>
            <person name="Ke H.-M."/>
            <person name="Monk M."/>
            <person name="Kocsube S."/>
            <person name="Drula E."/>
            <person name="Lipzen A."/>
            <person name="Balint B."/>
            <person name="Henrissat B."/>
            <person name="Andreopoulos B."/>
            <person name="Martin F.M."/>
            <person name="Harder C.B."/>
            <person name="Rigling D."/>
            <person name="Ford K.L."/>
            <person name="Foster G.D."/>
            <person name="Pangilinan J."/>
            <person name="Papanicolaou A."/>
            <person name="Barry K."/>
            <person name="LaButti K."/>
            <person name="Viragh M."/>
            <person name="Koriabine M."/>
            <person name="Yan M."/>
            <person name="Riley R."/>
            <person name="Champramary S."/>
            <person name="Plett K.L."/>
            <person name="Tsai I.J."/>
            <person name="Slot J."/>
            <person name="Sipos G."/>
            <person name="Plett J."/>
            <person name="Nagy L.G."/>
            <person name="Grigoriev I.V."/>
        </authorList>
    </citation>
    <scope>NUCLEOTIDE SEQUENCE</scope>
    <source>
        <strain evidence="2">FPL87.14</strain>
    </source>
</reference>
<name>A0AA39ME24_9AGAR</name>
<evidence type="ECO:0000313" key="3">
    <source>
        <dbReference type="Proteomes" id="UP001175226"/>
    </source>
</evidence>
<feature type="region of interest" description="Disordered" evidence="1">
    <location>
        <begin position="151"/>
        <end position="181"/>
    </location>
</feature>